<keyword evidence="7 9" id="KW-0119">Carbohydrate metabolism</keyword>
<feature type="binding site" evidence="9">
    <location>
        <position position="236"/>
    </location>
    <ligand>
        <name>Mg(2+)</name>
        <dbReference type="ChEBI" id="CHEBI:18420"/>
        <label>1</label>
    </ligand>
</feature>
<dbReference type="AlphaFoldDB" id="A4BCC3"/>
<evidence type="ECO:0000256" key="3">
    <source>
        <dbReference type="ARBA" id="ARBA00011958"/>
    </source>
</evidence>
<feature type="binding site" evidence="9">
    <location>
        <position position="313"/>
    </location>
    <ligand>
        <name>Mg(2+)</name>
        <dbReference type="ChEBI" id="CHEBI:18420"/>
        <label>2</label>
    </ligand>
</feature>
<dbReference type="InterPro" id="IPR036237">
    <property type="entry name" value="Xyl_isomerase-like_sf"/>
</dbReference>
<gene>
    <name evidence="9" type="primary">xylA</name>
    <name evidence="12" type="ORF">MED297_13237</name>
</gene>
<feature type="active site" evidence="9">
    <location>
        <position position="108"/>
    </location>
</feature>
<feature type="binding site" evidence="9">
    <location>
        <position position="343"/>
    </location>
    <ligand>
        <name>Mg(2+)</name>
        <dbReference type="ChEBI" id="CHEBI:18420"/>
        <label>1</label>
    </ligand>
</feature>
<dbReference type="NCBIfam" id="NF003998">
    <property type="entry name" value="PRK05474.1"/>
    <property type="match status" value="1"/>
</dbReference>
<dbReference type="STRING" id="314283.MED297_13237"/>
<comment type="caution">
    <text evidence="12">The sequence shown here is derived from an EMBL/GenBank/DDBJ whole genome shotgun (WGS) entry which is preliminary data.</text>
</comment>
<keyword evidence="13" id="KW-1185">Reference proteome</keyword>
<evidence type="ECO:0000256" key="9">
    <source>
        <dbReference type="HAMAP-Rule" id="MF_00455"/>
    </source>
</evidence>
<dbReference type="Gene3D" id="3.20.20.150">
    <property type="entry name" value="Divalent-metal-dependent TIM barrel enzymes"/>
    <property type="match status" value="1"/>
</dbReference>
<dbReference type="Proteomes" id="UP000005953">
    <property type="component" value="Unassembled WGS sequence"/>
</dbReference>
<dbReference type="PROSITE" id="PS51415">
    <property type="entry name" value="XYLOSE_ISOMERASE"/>
    <property type="match status" value="1"/>
</dbReference>
<dbReference type="NCBIfam" id="TIGR02630">
    <property type="entry name" value="xylose_isom_A"/>
    <property type="match status" value="1"/>
</dbReference>
<name>A4BCC3_9GAMM</name>
<proteinExistence type="inferred from homology"/>
<comment type="cofactor">
    <cofactor evidence="9">
        <name>Mg(2+)</name>
        <dbReference type="ChEBI" id="CHEBI:18420"/>
    </cofactor>
    <text evidence="9">Binds 2 magnesium ions per subunit.</text>
</comment>
<dbReference type="OrthoDB" id="9763981at2"/>
<evidence type="ECO:0000256" key="10">
    <source>
        <dbReference type="RuleBase" id="RU000609"/>
    </source>
</evidence>
<dbReference type="FunFam" id="3.20.20.150:FF:000002">
    <property type="entry name" value="Xylose isomerase"/>
    <property type="match status" value="1"/>
</dbReference>
<evidence type="ECO:0000256" key="7">
    <source>
        <dbReference type="ARBA" id="ARBA00023277"/>
    </source>
</evidence>
<evidence type="ECO:0000313" key="12">
    <source>
        <dbReference type="EMBL" id="EAR10189.1"/>
    </source>
</evidence>
<dbReference type="PANTHER" id="PTHR48408:SF1">
    <property type="entry name" value="XYLOSE ISOMERASE"/>
    <property type="match status" value="1"/>
</dbReference>
<dbReference type="EMBL" id="AAOE01000005">
    <property type="protein sequence ID" value="EAR10189.1"/>
    <property type="molecule type" value="Genomic_DNA"/>
</dbReference>
<keyword evidence="4 9" id="KW-0859">Xylose metabolism</keyword>
<feature type="binding site" evidence="9">
    <location>
        <position position="275"/>
    </location>
    <ligand>
        <name>Mg(2+)</name>
        <dbReference type="ChEBI" id="CHEBI:18420"/>
        <label>2</label>
    </ligand>
</feature>
<dbReference type="HAMAP" id="MF_00455">
    <property type="entry name" value="Xylose_isom_A"/>
    <property type="match status" value="1"/>
</dbReference>
<dbReference type="PANTHER" id="PTHR48408">
    <property type="match status" value="1"/>
</dbReference>
<evidence type="ECO:0000256" key="11">
    <source>
        <dbReference type="RuleBase" id="RU000610"/>
    </source>
</evidence>
<protein>
    <recommendedName>
        <fullName evidence="3 9">Xylose isomerase</fullName>
        <ecNumber evidence="3 9">5.3.1.5</ecNumber>
    </recommendedName>
</protein>
<keyword evidence="6 9" id="KW-0413">Isomerase</keyword>
<dbReference type="InterPro" id="IPR013452">
    <property type="entry name" value="Xylose_isom_bac"/>
</dbReference>
<dbReference type="EC" id="5.3.1.5" evidence="3 9"/>
<comment type="similarity">
    <text evidence="1 9 10">Belongs to the xylose isomerase family.</text>
</comment>
<evidence type="ECO:0000256" key="8">
    <source>
        <dbReference type="ARBA" id="ARBA00033659"/>
    </source>
</evidence>
<keyword evidence="5 9" id="KW-0479">Metal-binding</keyword>
<dbReference type="RefSeq" id="WP_008042520.1">
    <property type="nucleotide sequence ID" value="NZ_CH724149.1"/>
</dbReference>
<evidence type="ECO:0000256" key="6">
    <source>
        <dbReference type="ARBA" id="ARBA00023235"/>
    </source>
</evidence>
<feature type="binding site" evidence="9">
    <location>
        <position position="300"/>
    </location>
    <ligand>
        <name>Mg(2+)</name>
        <dbReference type="ChEBI" id="CHEBI:18420"/>
        <label>1</label>
    </ligand>
</feature>
<evidence type="ECO:0000256" key="2">
    <source>
        <dbReference type="ARBA" id="ARBA00011881"/>
    </source>
</evidence>
<evidence type="ECO:0000256" key="4">
    <source>
        <dbReference type="ARBA" id="ARBA00022629"/>
    </source>
</evidence>
<evidence type="ECO:0000313" key="13">
    <source>
        <dbReference type="Proteomes" id="UP000005953"/>
    </source>
</evidence>
<feature type="active site" evidence="9">
    <location>
        <position position="105"/>
    </location>
</feature>
<organism evidence="12 13">
    <name type="scientific">Reinekea blandensis MED297</name>
    <dbReference type="NCBI Taxonomy" id="314283"/>
    <lineage>
        <taxon>Bacteria</taxon>
        <taxon>Pseudomonadati</taxon>
        <taxon>Pseudomonadota</taxon>
        <taxon>Gammaproteobacteria</taxon>
        <taxon>Oceanospirillales</taxon>
        <taxon>Saccharospirillaceae</taxon>
        <taxon>Reinekea</taxon>
    </lineage>
</organism>
<sequence>MSADYFKDFDAIPYEGPESTNPLAFRHYNKDKVVMGKRLEDHLRFAVCHWHNFCWDGKDIFGLGIGTFDRPWQRAGEDGLVLAREKMDAAFAFMEKLGVPFWCWHDYDIAPEGATIKESRENFAAMLDYAEEKMAATGIRLLWGTANAFSNPRYMCGASTNPNPEVFAYAASQVQNAMDATKRLGGSNYVLWGGREGYQNLLNTDLKRESEQMGRFLQMVVEHKHKIGFEGSILIEPKPQEPTKHQYDYDTATVYGFLQRFGLEKEIKVNIEVNHATLAGHSFEHEVATAASLGILGSVDANRGDHQNGWDTDQFPNNVPDLVPAVYEIIRAGGFTTGGFNFDTKLRRESVDAVDLFHGHIGGMDTIALAFMKAADLYESGELQSFVDNRYAGWNGELGEKIKSGQLSLAELSQWAVDQNIDPKPISGRQEYLENLVNRYVHR</sequence>
<evidence type="ECO:0000256" key="1">
    <source>
        <dbReference type="ARBA" id="ARBA00005765"/>
    </source>
</evidence>
<reference evidence="12 13" key="1">
    <citation type="submission" date="2006-02" db="EMBL/GenBank/DDBJ databases">
        <authorList>
            <person name="Pinhassi J."/>
            <person name="Pedros-Alio C."/>
            <person name="Ferriera S."/>
            <person name="Johnson J."/>
            <person name="Kravitz S."/>
            <person name="Halpern A."/>
            <person name="Remington K."/>
            <person name="Beeson K."/>
            <person name="Tran B."/>
            <person name="Rogers Y.-H."/>
            <person name="Friedman R."/>
            <person name="Venter J.C."/>
        </authorList>
    </citation>
    <scope>NUCLEOTIDE SEQUENCE [LARGE SCALE GENOMIC DNA]</scope>
    <source>
        <strain evidence="12 13">MED297</strain>
    </source>
</reference>
<dbReference type="GO" id="GO:0042732">
    <property type="term" value="P:D-xylose metabolic process"/>
    <property type="evidence" value="ECO:0007669"/>
    <property type="project" value="UniProtKB-UniRule"/>
</dbReference>
<keyword evidence="9" id="KW-0460">Magnesium</keyword>
<dbReference type="InterPro" id="IPR001998">
    <property type="entry name" value="Xylose_isomerase"/>
</dbReference>
<dbReference type="GO" id="GO:0000287">
    <property type="term" value="F:magnesium ion binding"/>
    <property type="evidence" value="ECO:0007669"/>
    <property type="project" value="UniProtKB-UniRule"/>
</dbReference>
<dbReference type="GO" id="GO:0009045">
    <property type="term" value="F:xylose isomerase activity"/>
    <property type="evidence" value="ECO:0007669"/>
    <property type="project" value="UniProtKB-UniRule"/>
</dbReference>
<feature type="binding site" evidence="9">
    <location>
        <position position="272"/>
    </location>
    <ligand>
        <name>Mg(2+)</name>
        <dbReference type="ChEBI" id="CHEBI:18420"/>
        <label>1</label>
    </ligand>
</feature>
<dbReference type="HOGENOM" id="CLU_037261_1_0_6"/>
<evidence type="ECO:0000256" key="5">
    <source>
        <dbReference type="ARBA" id="ARBA00022723"/>
    </source>
</evidence>
<comment type="subcellular location">
    <subcellularLocation>
        <location evidence="9 11">Cytoplasm</location>
    </subcellularLocation>
</comment>
<dbReference type="SUPFAM" id="SSF51658">
    <property type="entry name" value="Xylose isomerase-like"/>
    <property type="match status" value="1"/>
</dbReference>
<feature type="binding site" evidence="9">
    <location>
        <position position="272"/>
    </location>
    <ligand>
        <name>Mg(2+)</name>
        <dbReference type="ChEBI" id="CHEBI:18420"/>
        <label>2</label>
    </ligand>
</feature>
<dbReference type="PRINTS" id="PR00688">
    <property type="entry name" value="XYLOSISMRASE"/>
</dbReference>
<dbReference type="GO" id="GO:0005737">
    <property type="term" value="C:cytoplasm"/>
    <property type="evidence" value="ECO:0007669"/>
    <property type="project" value="UniProtKB-SubCell"/>
</dbReference>
<feature type="binding site" evidence="9">
    <location>
        <position position="311"/>
    </location>
    <ligand>
        <name>Mg(2+)</name>
        <dbReference type="ChEBI" id="CHEBI:18420"/>
        <label>2</label>
    </ligand>
</feature>
<keyword evidence="9" id="KW-0963">Cytoplasm</keyword>
<comment type="subunit">
    <text evidence="2 9 11">Homotetramer.</text>
</comment>
<comment type="catalytic activity">
    <reaction evidence="8 9 10">
        <text>alpha-D-xylose = alpha-D-xylulofuranose</text>
        <dbReference type="Rhea" id="RHEA:22816"/>
        <dbReference type="ChEBI" id="CHEBI:28518"/>
        <dbReference type="ChEBI" id="CHEBI:188998"/>
        <dbReference type="EC" id="5.3.1.5"/>
    </reaction>
</comment>
<accession>A4BCC3</accession>